<dbReference type="Pfam" id="PF04862">
    <property type="entry name" value="DUF642"/>
    <property type="match status" value="1"/>
</dbReference>
<feature type="signal peptide" evidence="1">
    <location>
        <begin position="1"/>
        <end position="21"/>
    </location>
</feature>
<evidence type="ECO:0000313" key="5">
    <source>
        <dbReference type="Proteomes" id="UP001163739"/>
    </source>
</evidence>
<organism evidence="4 5">
    <name type="scientific">Alkalimarinus alittae</name>
    <dbReference type="NCBI Taxonomy" id="2961619"/>
    <lineage>
        <taxon>Bacteria</taxon>
        <taxon>Pseudomonadati</taxon>
        <taxon>Pseudomonadota</taxon>
        <taxon>Gammaproteobacteria</taxon>
        <taxon>Alteromonadales</taxon>
        <taxon>Alteromonadaceae</taxon>
        <taxon>Alkalimarinus</taxon>
    </lineage>
</organism>
<feature type="domain" description="DUF642" evidence="2">
    <location>
        <begin position="23"/>
        <end position="182"/>
    </location>
</feature>
<dbReference type="Gene3D" id="2.60.120.260">
    <property type="entry name" value="Galactose-binding domain-like"/>
    <property type="match status" value="1"/>
</dbReference>
<evidence type="ECO:0000256" key="1">
    <source>
        <dbReference type="SAM" id="SignalP"/>
    </source>
</evidence>
<evidence type="ECO:0000259" key="3">
    <source>
        <dbReference type="Pfam" id="PF07589"/>
    </source>
</evidence>
<feature type="domain" description="Ice-binding protein C-terminal" evidence="3">
    <location>
        <begin position="185"/>
        <end position="206"/>
    </location>
</feature>
<dbReference type="InterPro" id="IPR006946">
    <property type="entry name" value="DGR2-like_dom"/>
</dbReference>
<accession>A0ABY6MZT7</accession>
<sequence length="211" mass="22298">MKNTIKSIIVASSLLAASANASLITNGSFESDQGLNNGQWGVFSTIDGWYTSDGSGIEIQKNVVTSAQDGSQYVELDSHHGSSNSSMSQDLFGLTIGQTYQLDFWYKARTASTNDNGINVSWGESPDLSPFTYAFNVDGTAPMPWTLVTGFLTATAAEMTLTFSATGNENTLGGFIDNVSLKAASVPEPASLALFGLGLLGLASRRSRKQA</sequence>
<dbReference type="InterPro" id="IPR008979">
    <property type="entry name" value="Galactose-bd-like_sf"/>
</dbReference>
<dbReference type="InterPro" id="IPR013424">
    <property type="entry name" value="Ice-binding_C"/>
</dbReference>
<feature type="chain" id="PRO_5046880193" evidence="1">
    <location>
        <begin position="22"/>
        <end position="211"/>
    </location>
</feature>
<evidence type="ECO:0000313" key="4">
    <source>
        <dbReference type="EMBL" id="UZE95356.1"/>
    </source>
</evidence>
<keyword evidence="1" id="KW-0732">Signal</keyword>
<name>A0ABY6MZT7_9ALTE</name>
<dbReference type="RefSeq" id="WP_265046845.1">
    <property type="nucleotide sequence ID" value="NZ_CP100390.1"/>
</dbReference>
<keyword evidence="5" id="KW-1185">Reference proteome</keyword>
<evidence type="ECO:0000259" key="2">
    <source>
        <dbReference type="Pfam" id="PF04862"/>
    </source>
</evidence>
<dbReference type="EMBL" id="CP100390">
    <property type="protein sequence ID" value="UZE95356.1"/>
    <property type="molecule type" value="Genomic_DNA"/>
</dbReference>
<gene>
    <name evidence="4" type="ORF">NKI27_14970</name>
</gene>
<reference evidence="4" key="1">
    <citation type="submission" date="2022-06" db="EMBL/GenBank/DDBJ databases">
        <title>Alkalimarinus sp. nov., isolated from gut of a Alitta virens.</title>
        <authorList>
            <person name="Yang A.I."/>
            <person name="Shin N.-R."/>
        </authorList>
    </citation>
    <scope>NUCLEOTIDE SEQUENCE</scope>
    <source>
        <strain evidence="4">A2M4</strain>
    </source>
</reference>
<dbReference type="Proteomes" id="UP001163739">
    <property type="component" value="Chromosome"/>
</dbReference>
<proteinExistence type="predicted"/>
<dbReference type="NCBIfam" id="TIGR02595">
    <property type="entry name" value="PEP_CTERM"/>
    <property type="match status" value="1"/>
</dbReference>
<dbReference type="Pfam" id="PF07589">
    <property type="entry name" value="PEP-CTERM"/>
    <property type="match status" value="1"/>
</dbReference>
<protein>
    <submittedName>
        <fullName evidence="4">PEP-CTERM sorting domain-containing protein</fullName>
    </submittedName>
</protein>
<dbReference type="SUPFAM" id="SSF49785">
    <property type="entry name" value="Galactose-binding domain-like"/>
    <property type="match status" value="1"/>
</dbReference>